<dbReference type="HOGENOM" id="CLU_000422_16_1_6"/>
<dbReference type="InterPro" id="IPR009010">
    <property type="entry name" value="Asp_de-COase-like_dom_sf"/>
</dbReference>
<evidence type="ECO:0000256" key="3">
    <source>
        <dbReference type="ARBA" id="ARBA00010312"/>
    </source>
</evidence>
<reference evidence="12 13" key="1">
    <citation type="journal article" date="2010" name="PLoS ONE">
        <title>Genome sequence of Cronobacter sakazakii BAA-894 and comparative genomic hybridization analysis with other Cronobacter species.</title>
        <authorList>
            <person name="Kucerova E."/>
            <person name="Clifton S.W."/>
            <person name="Xia X.Q."/>
            <person name="Long F."/>
            <person name="Porwollik S."/>
            <person name="Fulton L."/>
            <person name="Fronick C."/>
            <person name="Minx P."/>
            <person name="Kyung K."/>
            <person name="Warren W."/>
            <person name="Fulton R."/>
            <person name="Feng D."/>
            <person name="Wollam A."/>
            <person name="Shah N."/>
            <person name="Bhonagiri V."/>
            <person name="Nash W.E."/>
            <person name="Hallsworth-Pepin K."/>
            <person name="Wilson R.K."/>
            <person name="McClelland M."/>
            <person name="Forsythe S.J."/>
        </authorList>
    </citation>
    <scope>NUCLEOTIDE SEQUENCE [LARGE SCALE GENOMIC DNA]</scope>
    <source>
        <strain evidence="12 13">ATCC BAA-894</strain>
    </source>
</reference>
<evidence type="ECO:0000256" key="6">
    <source>
        <dbReference type="ARBA" id="ARBA00022723"/>
    </source>
</evidence>
<keyword evidence="5" id="KW-0500">Molybdenum</keyword>
<keyword evidence="13" id="KW-1185">Reference proteome</keyword>
<keyword evidence="9" id="KW-0411">Iron-sulfur</keyword>
<dbReference type="AlphaFoldDB" id="A7ME58"/>
<dbReference type="GO" id="GO:0043546">
    <property type="term" value="F:molybdopterin cofactor binding"/>
    <property type="evidence" value="ECO:0007669"/>
    <property type="project" value="InterPro"/>
</dbReference>
<gene>
    <name evidence="12" type="ordered locus">ESA_02347</name>
</gene>
<dbReference type="Pfam" id="PF00384">
    <property type="entry name" value="Molybdopterin"/>
    <property type="match status" value="1"/>
</dbReference>
<evidence type="ECO:0000256" key="2">
    <source>
        <dbReference type="ARBA" id="ARBA00001966"/>
    </source>
</evidence>
<evidence type="ECO:0000256" key="1">
    <source>
        <dbReference type="ARBA" id="ARBA00001942"/>
    </source>
</evidence>
<dbReference type="Pfam" id="PF01568">
    <property type="entry name" value="Molydop_binding"/>
    <property type="match status" value="1"/>
</dbReference>
<dbReference type="InterPro" id="IPR010046">
    <property type="entry name" value="Mopterin_OxRdtse_a_bac"/>
</dbReference>
<dbReference type="Proteomes" id="UP000000260">
    <property type="component" value="Chromosome"/>
</dbReference>
<dbReference type="GO" id="GO:0030151">
    <property type="term" value="F:molybdenum ion binding"/>
    <property type="evidence" value="ECO:0007669"/>
    <property type="project" value="InterPro"/>
</dbReference>
<keyword evidence="4" id="KW-0004">4Fe-4S</keyword>
<dbReference type="PANTHER" id="PTHR43105">
    <property type="entry name" value="RESPIRATORY NITRATE REDUCTASE"/>
    <property type="match status" value="1"/>
</dbReference>
<dbReference type="GO" id="GO:0045333">
    <property type="term" value="P:cellular respiration"/>
    <property type="evidence" value="ECO:0007669"/>
    <property type="project" value="UniProtKB-ARBA"/>
</dbReference>
<dbReference type="InterPro" id="IPR006657">
    <property type="entry name" value="MoPterin_dinucl-bd_dom"/>
</dbReference>
<evidence type="ECO:0000256" key="8">
    <source>
        <dbReference type="ARBA" id="ARBA00023004"/>
    </source>
</evidence>
<dbReference type="GO" id="GO:1990204">
    <property type="term" value="C:oxidoreductase complex"/>
    <property type="evidence" value="ECO:0007669"/>
    <property type="project" value="UniProtKB-ARBA"/>
</dbReference>
<dbReference type="GO" id="GO:0051539">
    <property type="term" value="F:4 iron, 4 sulfur cluster binding"/>
    <property type="evidence" value="ECO:0007669"/>
    <property type="project" value="UniProtKB-KW"/>
</dbReference>
<feature type="domain" description="Molybdopterin oxidoreductase" evidence="10">
    <location>
        <begin position="121"/>
        <end position="504"/>
    </location>
</feature>
<evidence type="ECO:0008006" key="14">
    <source>
        <dbReference type="Google" id="ProtNLM"/>
    </source>
</evidence>
<accession>A7ME58</accession>
<dbReference type="InterPro" id="IPR037951">
    <property type="entry name" value="MopB_CT_YdeP"/>
</dbReference>
<dbReference type="Gene3D" id="2.40.40.20">
    <property type="match status" value="1"/>
</dbReference>
<evidence type="ECO:0000259" key="10">
    <source>
        <dbReference type="Pfam" id="PF00384"/>
    </source>
</evidence>
<dbReference type="SUPFAM" id="SSF50692">
    <property type="entry name" value="ADC-like"/>
    <property type="match status" value="1"/>
</dbReference>
<keyword evidence="8" id="KW-0408">Iron</keyword>
<dbReference type="Gene3D" id="3.40.228.10">
    <property type="entry name" value="Dimethylsulfoxide Reductase, domain 2"/>
    <property type="match status" value="1"/>
</dbReference>
<dbReference type="InterPro" id="IPR050123">
    <property type="entry name" value="Prok_molybdopt-oxidoreductase"/>
</dbReference>
<dbReference type="GO" id="GO:0016020">
    <property type="term" value="C:membrane"/>
    <property type="evidence" value="ECO:0007669"/>
    <property type="project" value="TreeGrafter"/>
</dbReference>
<dbReference type="CDD" id="cd02787">
    <property type="entry name" value="MopB_CT_ydeP"/>
    <property type="match status" value="1"/>
</dbReference>
<dbReference type="KEGG" id="esa:ESA_02347"/>
<dbReference type="PIRSF" id="PIRSF000144">
    <property type="entry name" value="CbbBc"/>
    <property type="match status" value="1"/>
</dbReference>
<dbReference type="CDD" id="cd02767">
    <property type="entry name" value="MopB_ydeP"/>
    <property type="match status" value="1"/>
</dbReference>
<dbReference type="EMBL" id="CP000783">
    <property type="protein sequence ID" value="ABU77595.1"/>
    <property type="molecule type" value="Genomic_DNA"/>
</dbReference>
<keyword evidence="7" id="KW-0560">Oxidoreductase</keyword>
<dbReference type="InterPro" id="IPR041953">
    <property type="entry name" value="YdeP_MopB"/>
</dbReference>
<comment type="similarity">
    <text evidence="3">Belongs to the prokaryotic molybdopterin-containing oxidoreductase family.</text>
</comment>
<dbReference type="NCBIfam" id="TIGR01701">
    <property type="entry name" value="Fdhalpha-like"/>
    <property type="match status" value="1"/>
</dbReference>
<dbReference type="GO" id="GO:0008863">
    <property type="term" value="F:formate dehydrogenase (NAD+) activity"/>
    <property type="evidence" value="ECO:0007669"/>
    <property type="project" value="InterPro"/>
</dbReference>
<comment type="cofactor">
    <cofactor evidence="2">
        <name>[4Fe-4S] cluster</name>
        <dbReference type="ChEBI" id="CHEBI:49883"/>
    </cofactor>
</comment>
<dbReference type="PANTHER" id="PTHR43105:SF4">
    <property type="entry name" value="PROTEIN YDEP"/>
    <property type="match status" value="1"/>
</dbReference>
<name>A7ME58_CROS8</name>
<evidence type="ECO:0000259" key="11">
    <source>
        <dbReference type="Pfam" id="PF01568"/>
    </source>
</evidence>
<proteinExistence type="inferred from homology"/>
<evidence type="ECO:0000313" key="13">
    <source>
        <dbReference type="Proteomes" id="UP000000260"/>
    </source>
</evidence>
<sequence>MRQRMWSTMKERNRTIGIAPYGGSAGGWGALKAVADAIRGQMSVKQDVIALFKVNQPQGFDCPGCAWPDPQHASSFEFCENGAKAVSWEATSKRTTPDFFAAHTVSELWERNAFELEGEGRLTHPMKYDAASDTYQPIEWETAFQEIGERLRSYDDPDSVEFYTSGRASNEAAFLWQLFAREYGTNNFPDCSNMCHEPTSVGLPESIGVGKGTVELDDFDHCDLVLCIGHNPGTNHPRMLGTLREVSKRGATIVAINPLRERGLERFTSPQSPIEMLSLSSTALASTYYKVRVGGDAAMLKGVMKILLSMHEEALANGEPGIIDEAFIREHTEGFEALKADLDAAEWDHILKVSGMERKEIQNVARLYAKAERTIICYGMGITQHQYGTQNVQQIANLLLLRGNIGKKGAGICPLRGHSNVQGDRTVGITEIPPQSLLDSIERVFGFKPPQKHGHGAVAAIQAMRDGKAKALLCLGGNLAEAISDPQVTFPAMRNLDLVVHMATKLNRSHLLLGKHNYILPVLGRTETDVQASGEQSITVEDSMSMVHASRGMLQPASPHLRSEPAIVAGLAKATLPETVVNWDKMIGDYSFIRDAIEAVFPAFANFNERVKQPGGFRLRNAASERVWNTPSGKAQFKVMQGINEDPRSLKCHDLVLTTLRSHDQYNTTLYGLNDRYRGVTGRRDVLFINPDEAEKRELRVGDQVNVTALDPDGNPTSRRLNNLTVVVIDMAPGSVGAYYPEANVLVPLDSHDTQSGIPAYKSIPIAMERVAEPVTTSGARR</sequence>
<dbReference type="InterPro" id="IPR006656">
    <property type="entry name" value="Mopterin_OxRdtase"/>
</dbReference>
<comment type="cofactor">
    <cofactor evidence="1">
        <name>Mo-bis(molybdopterin guanine dinucleotide)</name>
        <dbReference type="ChEBI" id="CHEBI:60539"/>
    </cofactor>
</comment>
<dbReference type="SUPFAM" id="SSF53706">
    <property type="entry name" value="Formate dehydrogenase/DMSO reductase, domains 1-3"/>
    <property type="match status" value="1"/>
</dbReference>
<evidence type="ECO:0000313" key="12">
    <source>
        <dbReference type="EMBL" id="ABU77595.1"/>
    </source>
</evidence>
<keyword evidence="6" id="KW-0479">Metal-binding</keyword>
<protein>
    <recommendedName>
        <fullName evidence="14">FdhF/YdeP family oxidoreductase</fullName>
    </recommendedName>
</protein>
<evidence type="ECO:0000256" key="4">
    <source>
        <dbReference type="ARBA" id="ARBA00022485"/>
    </source>
</evidence>
<feature type="domain" description="Molybdopterin dinucleotide-binding" evidence="11">
    <location>
        <begin position="655"/>
        <end position="764"/>
    </location>
</feature>
<evidence type="ECO:0000256" key="9">
    <source>
        <dbReference type="ARBA" id="ARBA00023014"/>
    </source>
</evidence>
<evidence type="ECO:0000256" key="7">
    <source>
        <dbReference type="ARBA" id="ARBA00023002"/>
    </source>
</evidence>
<dbReference type="Gene3D" id="3.40.50.740">
    <property type="match status" value="1"/>
</dbReference>
<organism evidence="12 13">
    <name type="scientific">Cronobacter sakazakii (strain ATCC BAA-894)</name>
    <name type="common">Enterobacter sakazakii</name>
    <dbReference type="NCBI Taxonomy" id="290339"/>
    <lineage>
        <taxon>Bacteria</taxon>
        <taxon>Pseudomonadati</taxon>
        <taxon>Pseudomonadota</taxon>
        <taxon>Gammaproteobacteria</taxon>
        <taxon>Enterobacterales</taxon>
        <taxon>Enterobacteriaceae</taxon>
        <taxon>Cronobacter</taxon>
    </lineage>
</organism>
<evidence type="ECO:0000256" key="5">
    <source>
        <dbReference type="ARBA" id="ARBA00022505"/>
    </source>
</evidence>